<dbReference type="Proteomes" id="UP000276133">
    <property type="component" value="Unassembled WGS sequence"/>
</dbReference>
<comment type="caution">
    <text evidence="1">The sequence shown here is derived from an EMBL/GenBank/DDBJ whole genome shotgun (WGS) entry which is preliminary data.</text>
</comment>
<keyword evidence="2" id="KW-1185">Reference proteome</keyword>
<dbReference type="Gene3D" id="3.60.10.10">
    <property type="entry name" value="Endonuclease/exonuclease/phosphatase"/>
    <property type="match status" value="1"/>
</dbReference>
<name>A0A3M7RND7_BRAPC</name>
<dbReference type="InterPro" id="IPR036691">
    <property type="entry name" value="Endo/exonu/phosph_ase_sf"/>
</dbReference>
<evidence type="ECO:0008006" key="3">
    <source>
        <dbReference type="Google" id="ProtNLM"/>
    </source>
</evidence>
<protein>
    <recommendedName>
        <fullName evidence="3">RNA-directed DNA polymerase from mobile element jockey-like</fullName>
    </recommendedName>
</protein>
<dbReference type="SUPFAM" id="SSF56219">
    <property type="entry name" value="DNase I-like"/>
    <property type="match status" value="1"/>
</dbReference>
<dbReference type="OrthoDB" id="8064241at2759"/>
<dbReference type="AlphaFoldDB" id="A0A3M7RND7"/>
<gene>
    <name evidence="1" type="ORF">BpHYR1_040529</name>
</gene>
<sequence length="102" mass="12148">MTQSSRYISFAQFKIKPHNKHVGGVENLVKEELEFVQDFSYDEFSYELLFIKINPGKYQLYIFSLYNPPDQLLNFNIFEKINWICKNYVLRGDLNAKTRQIG</sequence>
<proteinExistence type="predicted"/>
<organism evidence="1 2">
    <name type="scientific">Brachionus plicatilis</name>
    <name type="common">Marine rotifer</name>
    <name type="synonym">Brachionus muelleri</name>
    <dbReference type="NCBI Taxonomy" id="10195"/>
    <lineage>
        <taxon>Eukaryota</taxon>
        <taxon>Metazoa</taxon>
        <taxon>Spiralia</taxon>
        <taxon>Gnathifera</taxon>
        <taxon>Rotifera</taxon>
        <taxon>Eurotatoria</taxon>
        <taxon>Monogononta</taxon>
        <taxon>Pseudotrocha</taxon>
        <taxon>Ploima</taxon>
        <taxon>Brachionidae</taxon>
        <taxon>Brachionus</taxon>
    </lineage>
</organism>
<reference evidence="1 2" key="1">
    <citation type="journal article" date="2018" name="Sci. Rep.">
        <title>Genomic signatures of local adaptation to the degree of environmental predictability in rotifers.</title>
        <authorList>
            <person name="Franch-Gras L."/>
            <person name="Hahn C."/>
            <person name="Garcia-Roger E.M."/>
            <person name="Carmona M.J."/>
            <person name="Serra M."/>
            <person name="Gomez A."/>
        </authorList>
    </citation>
    <scope>NUCLEOTIDE SEQUENCE [LARGE SCALE GENOMIC DNA]</scope>
    <source>
        <strain evidence="1">HYR1</strain>
    </source>
</reference>
<evidence type="ECO:0000313" key="1">
    <source>
        <dbReference type="EMBL" id="RNA24930.1"/>
    </source>
</evidence>
<dbReference type="EMBL" id="REGN01003015">
    <property type="protein sequence ID" value="RNA24930.1"/>
    <property type="molecule type" value="Genomic_DNA"/>
</dbReference>
<evidence type="ECO:0000313" key="2">
    <source>
        <dbReference type="Proteomes" id="UP000276133"/>
    </source>
</evidence>
<accession>A0A3M7RND7</accession>